<dbReference type="SUPFAM" id="SSF51338">
    <property type="entry name" value="Composite domain of metallo-dependent hydrolases"/>
    <property type="match status" value="1"/>
</dbReference>
<proteinExistence type="predicted"/>
<dbReference type="InterPro" id="IPR054418">
    <property type="entry name" value="MQNX/HUTI_composite_N"/>
</dbReference>
<organism evidence="5 6">
    <name type="scientific">Streptomyces beijiangensis</name>
    <dbReference type="NCBI Taxonomy" id="163361"/>
    <lineage>
        <taxon>Bacteria</taxon>
        <taxon>Bacillati</taxon>
        <taxon>Actinomycetota</taxon>
        <taxon>Actinomycetes</taxon>
        <taxon>Kitasatosporales</taxon>
        <taxon>Streptomycetaceae</taxon>
        <taxon>Streptomyces</taxon>
    </lineage>
</organism>
<dbReference type="InterPro" id="IPR011059">
    <property type="entry name" value="Metal-dep_hydrolase_composite"/>
</dbReference>
<evidence type="ECO:0000259" key="4">
    <source>
        <dbReference type="Pfam" id="PF22039"/>
    </source>
</evidence>
<dbReference type="GO" id="GO:0046872">
    <property type="term" value="F:metal ion binding"/>
    <property type="evidence" value="ECO:0007669"/>
    <property type="project" value="UniProtKB-KW"/>
</dbReference>
<keyword evidence="1" id="KW-0479">Metal-binding</keyword>
<name>A0A939F6C4_9ACTN</name>
<evidence type="ECO:0000313" key="5">
    <source>
        <dbReference type="EMBL" id="MBO0512872.1"/>
    </source>
</evidence>
<keyword evidence="3" id="KW-0862">Zinc</keyword>
<dbReference type="Proteomes" id="UP000664167">
    <property type="component" value="Unassembled WGS sequence"/>
</dbReference>
<evidence type="ECO:0000256" key="2">
    <source>
        <dbReference type="ARBA" id="ARBA00022801"/>
    </source>
</evidence>
<feature type="domain" description="Aminodeoxyfutalosine deaminase/Imidazolonepropionase-like composite" evidence="4">
    <location>
        <begin position="14"/>
        <end position="37"/>
    </location>
</feature>
<comment type="caution">
    <text evidence="5">The sequence shown here is derived from an EMBL/GenBank/DDBJ whole genome shotgun (WGS) entry which is preliminary data.</text>
</comment>
<evidence type="ECO:0000256" key="1">
    <source>
        <dbReference type="ARBA" id="ARBA00022723"/>
    </source>
</evidence>
<gene>
    <name evidence="5" type="ORF">J0695_13795</name>
</gene>
<keyword evidence="2" id="KW-0378">Hydrolase</keyword>
<evidence type="ECO:0000313" key="6">
    <source>
        <dbReference type="Proteomes" id="UP000664167"/>
    </source>
</evidence>
<sequence length="201" mass="22045">MPTIHMAEASPHMAVAVDGQHVLAVGPYEELLAAHPQSRVRTWPGILTQALLNPHGPELLEQAYHPDPREADEFGTEPVTDLSLVEDLDEARWGASARRGLQRMLAHGTVALAGDLTRPVVVEAVQRSGLTRWIREEQPEGLPSLDPFATGGTVVRPLPISPGHHARFAIFDVRDERELAERGAGTCVATVLDGRLLYRRR</sequence>
<dbReference type="GO" id="GO:0016810">
    <property type="term" value="F:hydrolase activity, acting on carbon-nitrogen (but not peptide) bonds"/>
    <property type="evidence" value="ECO:0007669"/>
    <property type="project" value="InterPro"/>
</dbReference>
<dbReference type="EMBL" id="JAFLRJ010000124">
    <property type="protein sequence ID" value="MBO0512872.1"/>
    <property type="molecule type" value="Genomic_DNA"/>
</dbReference>
<dbReference type="AlphaFoldDB" id="A0A939F6C4"/>
<dbReference type="Pfam" id="PF22039">
    <property type="entry name" value="HUTI_composite_bact"/>
    <property type="match status" value="1"/>
</dbReference>
<evidence type="ECO:0000256" key="3">
    <source>
        <dbReference type="ARBA" id="ARBA00022833"/>
    </source>
</evidence>
<keyword evidence="6" id="KW-1185">Reference proteome</keyword>
<accession>A0A939F6C4</accession>
<protein>
    <recommendedName>
        <fullName evidence="4">Aminodeoxyfutalosine deaminase/Imidazolonepropionase-like composite domain-containing protein</fullName>
    </recommendedName>
</protein>
<reference evidence="5" key="1">
    <citation type="submission" date="2021-03" db="EMBL/GenBank/DDBJ databases">
        <title>Streptomyces poriferae sp. nov., a novel marine sponge-derived Actinobacteria species with anti-MRSA activity.</title>
        <authorList>
            <person name="Sandoval-Powers M."/>
            <person name="Kralova S."/>
            <person name="Nguyen G.-S."/>
            <person name="Fawwal D."/>
            <person name="Degnes K."/>
            <person name="Klinkenberg G."/>
            <person name="Sletta H."/>
            <person name="Wentzel A."/>
            <person name="Liles M.R."/>
        </authorList>
    </citation>
    <scope>NUCLEOTIDE SEQUENCE</scope>
    <source>
        <strain evidence="5">DSM 41794</strain>
    </source>
</reference>
<dbReference type="RefSeq" id="WP_206962304.1">
    <property type="nucleotide sequence ID" value="NZ_BAAAJJ010000002.1"/>
</dbReference>